<name>A0A060NLP6_9BURK</name>
<dbReference type="PANTHER" id="PTHR36558">
    <property type="entry name" value="GLR1098 PROTEIN"/>
    <property type="match status" value="1"/>
</dbReference>
<keyword evidence="4" id="KW-1185">Reference proteome</keyword>
<dbReference type="Proteomes" id="UP000066014">
    <property type="component" value="Chromosome"/>
</dbReference>
<reference evidence="3 4" key="1">
    <citation type="journal article" date="2014" name="Nat. Commun.">
        <title>Physiological and genomic features of highly alkaliphilic hydrogen-utilizing Betaproteobacteria from a continental serpentinizing site.</title>
        <authorList>
            <person name="Suzuki S."/>
            <person name="Kuenen J.G."/>
            <person name="Schipper K."/>
            <person name="van der Velde S."/>
            <person name="Ishii S."/>
            <person name="Wu A."/>
            <person name="Sorokin D.Y."/>
            <person name="Tenney A."/>
            <person name="Meng X.Y."/>
            <person name="Morrill P.L."/>
            <person name="Kamagata Y."/>
            <person name="Muyzer G."/>
            <person name="Nealson K.H."/>
        </authorList>
    </citation>
    <scope>NUCLEOTIDE SEQUENCE [LARGE SCALE GENOMIC DNA]</scope>
    <source>
        <strain evidence="3 4">B1</strain>
    </source>
</reference>
<dbReference type="STRING" id="1458426.SMCB_1238"/>
<dbReference type="OrthoDB" id="9799703at2"/>
<dbReference type="KEGG" id="cbab:SMCB_1238"/>
<dbReference type="HOGENOM" id="CLU_1945088_0_0_4"/>
<feature type="region of interest" description="Disordered" evidence="1">
    <location>
        <begin position="63"/>
        <end position="86"/>
    </location>
</feature>
<dbReference type="PANTHER" id="PTHR36558:SF1">
    <property type="entry name" value="RESTRICTION ENDONUCLEASE DOMAIN-CONTAINING PROTEIN-RELATED"/>
    <property type="match status" value="1"/>
</dbReference>
<feature type="domain" description="Putative restriction endonuclease" evidence="2">
    <location>
        <begin position="14"/>
        <end position="64"/>
    </location>
</feature>
<dbReference type="AlphaFoldDB" id="A0A060NLP6"/>
<dbReference type="InterPro" id="IPR012296">
    <property type="entry name" value="Nuclease_put_TT1808"/>
</dbReference>
<proteinExistence type="predicted"/>
<dbReference type="Gene3D" id="3.90.1570.10">
    <property type="entry name" value="tt1808, chain A"/>
    <property type="match status" value="1"/>
</dbReference>
<accession>A0A060NLP6</accession>
<dbReference type="Pfam" id="PF05685">
    <property type="entry name" value="Uma2"/>
    <property type="match status" value="1"/>
</dbReference>
<dbReference type="CDD" id="cd06260">
    <property type="entry name" value="DUF820-like"/>
    <property type="match status" value="1"/>
</dbReference>
<evidence type="ECO:0000259" key="2">
    <source>
        <dbReference type="Pfam" id="PF05685"/>
    </source>
</evidence>
<dbReference type="RefSeq" id="WP_045535784.1">
    <property type="nucleotide sequence ID" value="NZ_AP014569.1"/>
</dbReference>
<dbReference type="InterPro" id="IPR008538">
    <property type="entry name" value="Uma2"/>
</dbReference>
<dbReference type="SUPFAM" id="SSF52980">
    <property type="entry name" value="Restriction endonuclease-like"/>
    <property type="match status" value="1"/>
</dbReference>
<dbReference type="EMBL" id="AP014569">
    <property type="protein sequence ID" value="BAO83466.1"/>
    <property type="molecule type" value="Genomic_DNA"/>
</dbReference>
<protein>
    <submittedName>
        <fullName evidence="3">Uncharacterized protein conserved in cyanobacteria</fullName>
    </submittedName>
</protein>
<evidence type="ECO:0000313" key="3">
    <source>
        <dbReference type="EMBL" id="BAO83466.1"/>
    </source>
</evidence>
<gene>
    <name evidence="3" type="ORF">SMCB_1238</name>
</gene>
<evidence type="ECO:0000313" key="4">
    <source>
        <dbReference type="Proteomes" id="UP000066014"/>
    </source>
</evidence>
<sequence length="129" mass="14337">MPPLPARKPHISPEDYLAGERQSEWRHEHIDGQVYAMVGATDRHNLIVNALAVALTPAARRKPRFTGAPKAGCPRTTQQARRWRWTASRPNSASMRFIKMWSGARTPSLAWPMASHPSAQARFAGMIGA</sequence>
<evidence type="ECO:0000256" key="1">
    <source>
        <dbReference type="SAM" id="MobiDB-lite"/>
    </source>
</evidence>
<organism evidence="3 4">
    <name type="scientific">Serpentinimonas maccroryi</name>
    <dbReference type="NCBI Taxonomy" id="1458426"/>
    <lineage>
        <taxon>Bacteria</taxon>
        <taxon>Pseudomonadati</taxon>
        <taxon>Pseudomonadota</taxon>
        <taxon>Betaproteobacteria</taxon>
        <taxon>Burkholderiales</taxon>
        <taxon>Comamonadaceae</taxon>
        <taxon>Serpentinimonas</taxon>
    </lineage>
</organism>
<dbReference type="InterPro" id="IPR011335">
    <property type="entry name" value="Restrct_endonuc-II-like"/>
</dbReference>